<keyword evidence="4" id="KW-1185">Reference proteome</keyword>
<feature type="chain" id="PRO_5047539581" evidence="2">
    <location>
        <begin position="40"/>
        <end position="371"/>
    </location>
</feature>
<evidence type="ECO:0000256" key="1">
    <source>
        <dbReference type="SAM" id="MobiDB-lite"/>
    </source>
</evidence>
<protein>
    <submittedName>
        <fullName evidence="3">Esterase/lipase family protein</fullName>
    </submittedName>
</protein>
<dbReference type="Pfam" id="PF01674">
    <property type="entry name" value="Lipase_2"/>
    <property type="match status" value="1"/>
</dbReference>
<dbReference type="Proteomes" id="UP001595914">
    <property type="component" value="Unassembled WGS sequence"/>
</dbReference>
<reference evidence="4" key="1">
    <citation type="journal article" date="2019" name="Int. J. Syst. Evol. Microbiol.">
        <title>The Global Catalogue of Microorganisms (GCM) 10K type strain sequencing project: providing services to taxonomists for standard genome sequencing and annotation.</title>
        <authorList>
            <consortium name="The Broad Institute Genomics Platform"/>
            <consortium name="The Broad Institute Genome Sequencing Center for Infectious Disease"/>
            <person name="Wu L."/>
            <person name="Ma J."/>
        </authorList>
    </citation>
    <scope>NUCLEOTIDE SEQUENCE [LARGE SCALE GENOMIC DNA]</scope>
    <source>
        <strain evidence="4">CCUG 54520</strain>
    </source>
</reference>
<evidence type="ECO:0000256" key="2">
    <source>
        <dbReference type="SAM" id="SignalP"/>
    </source>
</evidence>
<dbReference type="SUPFAM" id="SSF53474">
    <property type="entry name" value="alpha/beta-Hydrolases"/>
    <property type="match status" value="1"/>
</dbReference>
<dbReference type="Gene3D" id="3.40.50.1820">
    <property type="entry name" value="alpha/beta hydrolase"/>
    <property type="match status" value="1"/>
</dbReference>
<proteinExistence type="predicted"/>
<name>A0ABV9FU53_9NOCA</name>
<dbReference type="PANTHER" id="PTHR32015:SF1">
    <property type="entry name" value="LIPASE"/>
    <property type="match status" value="1"/>
</dbReference>
<accession>A0ABV9FU53</accession>
<evidence type="ECO:0000313" key="3">
    <source>
        <dbReference type="EMBL" id="MFC4604783.1"/>
    </source>
</evidence>
<dbReference type="RefSeq" id="WP_378417876.1">
    <property type="nucleotide sequence ID" value="NZ_JBHSFO010000007.1"/>
</dbReference>
<feature type="region of interest" description="Disordered" evidence="1">
    <location>
        <begin position="43"/>
        <end position="64"/>
    </location>
</feature>
<dbReference type="InterPro" id="IPR029058">
    <property type="entry name" value="AB_hydrolase_fold"/>
</dbReference>
<comment type="caution">
    <text evidence="3">The sequence shown here is derived from an EMBL/GenBank/DDBJ whole genome shotgun (WGS) entry which is preliminary data.</text>
</comment>
<sequence length="371" mass="37977">MRETNCRIVGLQAVSARAVTVASAALLAGSLLLAPAAGATGSADLGSADSASVDSASTDSGSVDTLSADLGSAAKESLTVVPEIPGPPQSTHAEATRYDADFPGSVPPGVNDFGCKPTAAHPNPVILAHGTDATAYSDYSAIGPRLKADGYCVFAVNYGGKQAGKRFGTEDMNTSAAQVAAFVERVRTSTGAAKVDLVGYSQGATVTRMFVNRLGGAAVVDKWVGIASPTYGGVFYGLVNVANVVPGSMGLIGAVMGKAYEQQVQGSDWLNALNAGGDTVPGVSYTTIGTEYDEMIQPYTNIALRDPGARNILIQDSCAQNKTGHMNMVYDQYTMGLVSQALDPSAPAPRCESVPLGTGMLQMMIASNSSS</sequence>
<gene>
    <name evidence="3" type="ORF">ACFO6S_13890</name>
</gene>
<dbReference type="EMBL" id="JBHSFO010000007">
    <property type="protein sequence ID" value="MFC4604783.1"/>
    <property type="molecule type" value="Genomic_DNA"/>
</dbReference>
<dbReference type="PANTHER" id="PTHR32015">
    <property type="entry name" value="FASTING INDUCED LIPASE"/>
    <property type="match status" value="1"/>
</dbReference>
<keyword evidence="2" id="KW-0732">Signal</keyword>
<dbReference type="InterPro" id="IPR002918">
    <property type="entry name" value="Lipase_EstA/Esterase_EstB"/>
</dbReference>
<feature type="signal peptide" evidence="2">
    <location>
        <begin position="1"/>
        <end position="39"/>
    </location>
</feature>
<organism evidence="3 4">
    <name type="scientific">Rhodococcus kronopolitis</name>
    <dbReference type="NCBI Taxonomy" id="1460226"/>
    <lineage>
        <taxon>Bacteria</taxon>
        <taxon>Bacillati</taxon>
        <taxon>Actinomycetota</taxon>
        <taxon>Actinomycetes</taxon>
        <taxon>Mycobacteriales</taxon>
        <taxon>Nocardiaceae</taxon>
        <taxon>Rhodococcus</taxon>
    </lineage>
</organism>
<evidence type="ECO:0000313" key="4">
    <source>
        <dbReference type="Proteomes" id="UP001595914"/>
    </source>
</evidence>